<dbReference type="AlphaFoldDB" id="A0A152A699"/>
<dbReference type="PANTHER" id="PTHR31768">
    <property type="entry name" value="B BOX-TYPE DOMAIN-CONTAINING PROTEIN"/>
    <property type="match status" value="1"/>
</dbReference>
<dbReference type="Proteomes" id="UP000076078">
    <property type="component" value="Unassembled WGS sequence"/>
</dbReference>
<dbReference type="EMBL" id="LODT01000006">
    <property type="protein sequence ID" value="KYR01748.1"/>
    <property type="molecule type" value="Genomic_DNA"/>
</dbReference>
<evidence type="ECO:0000256" key="1">
    <source>
        <dbReference type="PROSITE-ProRule" id="PRU00024"/>
    </source>
</evidence>
<evidence type="ECO:0000259" key="2">
    <source>
        <dbReference type="PROSITE" id="PS50119"/>
    </source>
</evidence>
<organism evidence="3 4">
    <name type="scientific">Tieghemostelium lacteum</name>
    <name type="common">Slime mold</name>
    <name type="synonym">Dictyostelium lacteum</name>
    <dbReference type="NCBI Taxonomy" id="361077"/>
    <lineage>
        <taxon>Eukaryota</taxon>
        <taxon>Amoebozoa</taxon>
        <taxon>Evosea</taxon>
        <taxon>Eumycetozoa</taxon>
        <taxon>Dictyostelia</taxon>
        <taxon>Dictyosteliales</taxon>
        <taxon>Raperosteliaceae</taxon>
        <taxon>Tieghemostelium</taxon>
    </lineage>
</organism>
<proteinExistence type="predicted"/>
<accession>A0A152A699</accession>
<feature type="domain" description="B box-type" evidence="2">
    <location>
        <begin position="1"/>
        <end position="39"/>
    </location>
</feature>
<dbReference type="InParanoid" id="A0A152A699"/>
<dbReference type="OrthoDB" id="24346at2759"/>
<dbReference type="Gene3D" id="2.120.10.80">
    <property type="entry name" value="Kelch-type beta propeller"/>
    <property type="match status" value="1"/>
</dbReference>
<dbReference type="InterPro" id="IPR040328">
    <property type="entry name" value="DDB_G0279899-like"/>
</dbReference>
<comment type="caution">
    <text evidence="3">The sequence shown here is derived from an EMBL/GenBank/DDBJ whole genome shotgun (WGS) entry which is preliminary data.</text>
</comment>
<reference evidence="3 4" key="1">
    <citation type="submission" date="2015-12" db="EMBL/GenBank/DDBJ databases">
        <title>Dictyostelia acquired genes for synthesis and detection of signals that induce cell-type specialization by lateral gene transfer from prokaryotes.</title>
        <authorList>
            <person name="Gloeckner G."/>
            <person name="Schaap P."/>
        </authorList>
    </citation>
    <scope>NUCLEOTIDE SEQUENCE [LARGE SCALE GENOMIC DNA]</scope>
    <source>
        <strain evidence="3 4">TK</strain>
    </source>
</reference>
<dbReference type="GO" id="GO:0008270">
    <property type="term" value="F:zinc ion binding"/>
    <property type="evidence" value="ECO:0007669"/>
    <property type="project" value="UniProtKB-KW"/>
</dbReference>
<dbReference type="InterPro" id="IPR015915">
    <property type="entry name" value="Kelch-typ_b-propeller"/>
</dbReference>
<keyword evidence="1" id="KW-0863">Zinc-finger</keyword>
<dbReference type="FunCoup" id="A0A152A699">
    <property type="interactions" value="27"/>
</dbReference>
<dbReference type="InterPro" id="IPR000315">
    <property type="entry name" value="Znf_B-box"/>
</dbReference>
<dbReference type="PANTHER" id="PTHR31768:SF3">
    <property type="entry name" value="B BOX-TYPE DOMAIN-CONTAINING PROTEIN-RELATED"/>
    <property type="match status" value="1"/>
</dbReference>
<dbReference type="SUPFAM" id="SSF117281">
    <property type="entry name" value="Kelch motif"/>
    <property type="match status" value="1"/>
</dbReference>
<keyword evidence="4" id="KW-1185">Reference proteome</keyword>
<evidence type="ECO:0000313" key="3">
    <source>
        <dbReference type="EMBL" id="KYR01748.1"/>
    </source>
</evidence>
<sequence>MEHSHHEESIDHICENCSILLCKECLKSHQENGHVVVDYVQSVKDGYNRAIENNVILENSINEKVKRKFLVEDSFKKVTSENNTNTSTIDRYFRELHDLLHVKEVELKRELKSYQDENYETYCTLLSKLDYEIKQSQIIQNHLKSSLDPLSQSKVTNMEFLNNVKEVLTPLQSTQGEVESQSFTQSTFTNEPIGDIIKATENLSLKNSSIYLNTDDLIIRITPKSIETFDIVNQYIEKNQYVKTPHQSEGYFFYQNAFIKNDIYIFYQSKYFHFNTKDPNSFQEFPFALNNTYNSRALSTIYDGKDSIYILGGYSNQIGIVDTIYRFNIYTKLFQLLDSTLLCKGYWLSLSLNGRYIYIIGGWGRKPNDVIIGFLNRIDQLDTDTGEIKNLKTEFQGIPTDSVMCGCYQPSTNKFYFYTKHIHEFYEYDLQLNESTKLAKPPTASTFCCKLAISKNTIYLISGGPIHMYNTQKNVWAQCKNSFNFNEHKFEEEFISLQYN</sequence>
<keyword evidence="1" id="KW-0479">Metal-binding</keyword>
<protein>
    <recommendedName>
        <fullName evidence="2">B box-type domain-containing protein</fullName>
    </recommendedName>
</protein>
<dbReference type="PROSITE" id="PS50119">
    <property type="entry name" value="ZF_BBOX"/>
    <property type="match status" value="1"/>
</dbReference>
<gene>
    <name evidence="3" type="ORF">DLAC_01757</name>
</gene>
<dbReference type="CDD" id="cd19756">
    <property type="entry name" value="Bbox2"/>
    <property type="match status" value="1"/>
</dbReference>
<keyword evidence="1" id="KW-0862">Zinc</keyword>
<evidence type="ECO:0000313" key="4">
    <source>
        <dbReference type="Proteomes" id="UP000076078"/>
    </source>
</evidence>
<name>A0A152A699_TIELA</name>